<evidence type="ECO:0000256" key="1">
    <source>
        <dbReference type="ARBA" id="ARBA00009919"/>
    </source>
</evidence>
<dbReference type="RefSeq" id="WP_048541106.1">
    <property type="nucleotide sequence ID" value="NZ_CAJVGN010000001.1"/>
</dbReference>
<accession>A0AAI8DGE4</accession>
<comment type="similarity">
    <text evidence="1">Belongs to the HesA/MoeB/ThiF family.</text>
</comment>
<protein>
    <submittedName>
        <fullName evidence="3">Molybdopterin biosynthesis protein MoeB</fullName>
    </submittedName>
</protein>
<gene>
    <name evidence="3" type="ORF">CEP64_02125</name>
</gene>
<reference evidence="4" key="1">
    <citation type="submission" date="2017-06" db="EMBL/GenBank/DDBJ databases">
        <title>FDA dAtabase for Regulatory Grade micrObial Sequences (FDA-ARGOS): Supporting development and validation of Infectious Disease Dx tests.</title>
        <authorList>
            <person name="Goldberg B."/>
            <person name="Campos J."/>
            <person name="Tallon L."/>
            <person name="Sadzewicz L."/>
            <person name="Sengamalay N."/>
            <person name="Ott S."/>
            <person name="Godinez A."/>
            <person name="Nagaraj S."/>
            <person name="Vavikolanu K."/>
            <person name="Nadendla S."/>
            <person name="George J."/>
            <person name="Geyer C."/>
            <person name="Sichtig H."/>
        </authorList>
    </citation>
    <scope>NUCLEOTIDE SEQUENCE [LARGE SCALE GENOMIC DNA]</scope>
    <source>
        <strain evidence="4">FDAARGOS_285</strain>
    </source>
</reference>
<dbReference type="InterPro" id="IPR035985">
    <property type="entry name" value="Ubiquitin-activating_enz"/>
</dbReference>
<dbReference type="EMBL" id="CP022046">
    <property type="protein sequence ID" value="ASE33438.1"/>
    <property type="molecule type" value="Genomic_DNA"/>
</dbReference>
<dbReference type="KEGG" id="sscu:CEP64_02125"/>
<dbReference type="SUPFAM" id="SSF69572">
    <property type="entry name" value="Activating enzymes of the ubiquitin-like proteins"/>
    <property type="match status" value="1"/>
</dbReference>
<dbReference type="GO" id="GO:0004792">
    <property type="term" value="F:thiosulfate-cyanide sulfurtransferase activity"/>
    <property type="evidence" value="ECO:0007669"/>
    <property type="project" value="TreeGrafter"/>
</dbReference>
<evidence type="ECO:0000313" key="4">
    <source>
        <dbReference type="Proteomes" id="UP000197058"/>
    </source>
</evidence>
<dbReference type="GO" id="GO:0005829">
    <property type="term" value="C:cytosol"/>
    <property type="evidence" value="ECO:0007669"/>
    <property type="project" value="TreeGrafter"/>
</dbReference>
<dbReference type="GO" id="GO:0016779">
    <property type="term" value="F:nucleotidyltransferase activity"/>
    <property type="evidence" value="ECO:0007669"/>
    <property type="project" value="TreeGrafter"/>
</dbReference>
<dbReference type="FunFam" id="3.40.50.720:FF:000080">
    <property type="entry name" value="Thiazole biosynthesis adenylyltransferase ThiF"/>
    <property type="match status" value="1"/>
</dbReference>
<dbReference type="Pfam" id="PF00899">
    <property type="entry name" value="ThiF"/>
    <property type="match status" value="1"/>
</dbReference>
<feature type="domain" description="THIF-type NAD/FAD binding fold" evidence="2">
    <location>
        <begin position="5"/>
        <end position="230"/>
    </location>
</feature>
<dbReference type="GO" id="GO:0008641">
    <property type="term" value="F:ubiquitin-like modifier activating enzyme activity"/>
    <property type="evidence" value="ECO:0007669"/>
    <property type="project" value="InterPro"/>
</dbReference>
<evidence type="ECO:0000313" key="3">
    <source>
        <dbReference type="EMBL" id="ASE33438.1"/>
    </source>
</evidence>
<dbReference type="InterPro" id="IPR000594">
    <property type="entry name" value="ThiF_NAD_FAD-bd"/>
</dbReference>
<dbReference type="PANTHER" id="PTHR10953:SF102">
    <property type="entry name" value="ADENYLYLTRANSFERASE AND SULFURTRANSFERASE MOCS3"/>
    <property type="match status" value="1"/>
</dbReference>
<dbReference type="Proteomes" id="UP000197058">
    <property type="component" value="Chromosome"/>
</dbReference>
<dbReference type="GeneID" id="48592057"/>
<evidence type="ECO:0000259" key="2">
    <source>
        <dbReference type="Pfam" id="PF00899"/>
    </source>
</evidence>
<dbReference type="AlphaFoldDB" id="A0AAI8DGE4"/>
<dbReference type="InterPro" id="IPR045886">
    <property type="entry name" value="ThiF/MoeB/HesA"/>
</dbReference>
<name>A0AAI8DGE4_MAMSC</name>
<proteinExistence type="inferred from homology"/>
<dbReference type="GO" id="GO:0008146">
    <property type="term" value="F:sulfotransferase activity"/>
    <property type="evidence" value="ECO:0007669"/>
    <property type="project" value="TreeGrafter"/>
</dbReference>
<organism evidence="3 4">
    <name type="scientific">Mammaliicoccus sciuri</name>
    <name type="common">Staphylococcus sciuri</name>
    <dbReference type="NCBI Taxonomy" id="1296"/>
    <lineage>
        <taxon>Bacteria</taxon>
        <taxon>Bacillati</taxon>
        <taxon>Bacillota</taxon>
        <taxon>Bacilli</taxon>
        <taxon>Bacillales</taxon>
        <taxon>Staphylococcaceae</taxon>
        <taxon>Mammaliicoccus</taxon>
    </lineage>
</organism>
<dbReference type="Gene3D" id="3.40.50.720">
    <property type="entry name" value="NAD(P)-binding Rossmann-like Domain"/>
    <property type="match status" value="1"/>
</dbReference>
<dbReference type="PANTHER" id="PTHR10953">
    <property type="entry name" value="UBIQUITIN-ACTIVATING ENZYME E1"/>
    <property type="match status" value="1"/>
</dbReference>
<sequence length="333" mass="37954">MNERYSRQILFDKIGEQGQERIEQASVTIVGMGALGTHVAEQLTRSGIQRLNIIDRDYVESSNLQRQTLFIENDIKEMLPKVVAAERHLMKIREDITIKSYIAQCDAKLLHEVARYSNIIIDATDNFNTRQIINDFAYKMNIPWIYGACLESTYVQATFVPKETPCLNCVLPQLPVINRTCDTVGVINPAVTMAASLQVADALKILAGYSFTPKITYGDVWFGEHQSFGFEQMKQDYCETCGAEPTYSKLSNSDKQLTELCGRHTVQYINEKLNRPAIEKFVAQNGLLHRSNAYMIQYLYDDHRVVAFNNGRLLIHDLDSVEEGRQFVENMFG</sequence>
<dbReference type="CDD" id="cd00757">
    <property type="entry name" value="ThiF_MoeB_HesA_family"/>
    <property type="match status" value="1"/>
</dbReference>